<organism evidence="1">
    <name type="scientific">Arundo donax</name>
    <name type="common">Giant reed</name>
    <name type="synonym">Donax arundinaceus</name>
    <dbReference type="NCBI Taxonomy" id="35708"/>
    <lineage>
        <taxon>Eukaryota</taxon>
        <taxon>Viridiplantae</taxon>
        <taxon>Streptophyta</taxon>
        <taxon>Embryophyta</taxon>
        <taxon>Tracheophyta</taxon>
        <taxon>Spermatophyta</taxon>
        <taxon>Magnoliopsida</taxon>
        <taxon>Liliopsida</taxon>
        <taxon>Poales</taxon>
        <taxon>Poaceae</taxon>
        <taxon>PACMAD clade</taxon>
        <taxon>Arundinoideae</taxon>
        <taxon>Arundineae</taxon>
        <taxon>Arundo</taxon>
    </lineage>
</organism>
<sequence length="92" mass="10112">MSVVEPNAQMVHQQVLLQNALIATPMPSSLAKPIIKDIYIAIQNQCGPQAKPSNITSFPPDFILQFSTPIQRDVVQSYGTLKGPYFTLSVQP</sequence>
<proteinExistence type="predicted"/>
<reference evidence="1" key="2">
    <citation type="journal article" date="2015" name="Data Brief">
        <title>Shoot transcriptome of the giant reed, Arundo donax.</title>
        <authorList>
            <person name="Barrero R.A."/>
            <person name="Guerrero F.D."/>
            <person name="Moolhuijzen P."/>
            <person name="Goolsby J.A."/>
            <person name="Tidwell J."/>
            <person name="Bellgard S.E."/>
            <person name="Bellgard M.I."/>
        </authorList>
    </citation>
    <scope>NUCLEOTIDE SEQUENCE</scope>
    <source>
        <tissue evidence="1">Shoot tissue taken approximately 20 cm above the soil surface</tissue>
    </source>
</reference>
<accession>A0A0A8YYZ3</accession>
<name>A0A0A8YYZ3_ARUDO</name>
<reference evidence="1" key="1">
    <citation type="submission" date="2014-09" db="EMBL/GenBank/DDBJ databases">
        <authorList>
            <person name="Magalhaes I.L.F."/>
            <person name="Oliveira U."/>
            <person name="Santos F.R."/>
            <person name="Vidigal T.H.D.A."/>
            <person name="Brescovit A.D."/>
            <person name="Santos A.J."/>
        </authorList>
    </citation>
    <scope>NUCLEOTIDE SEQUENCE</scope>
    <source>
        <tissue evidence="1">Shoot tissue taken approximately 20 cm above the soil surface</tissue>
    </source>
</reference>
<evidence type="ECO:0000313" key="1">
    <source>
        <dbReference type="EMBL" id="JAD32379.1"/>
    </source>
</evidence>
<dbReference type="EMBL" id="GBRH01265516">
    <property type="protein sequence ID" value="JAD32379.1"/>
    <property type="molecule type" value="Transcribed_RNA"/>
</dbReference>
<dbReference type="AlphaFoldDB" id="A0A0A8YYZ3"/>
<protein>
    <submittedName>
        <fullName evidence="1">Uncharacterized protein</fullName>
    </submittedName>
</protein>